<sequence length="50" mass="5894">MEDLIRIFCSFFKSSSCHDDKQSCHNGKDFQQIFFKFIRLLIAPAETHRG</sequence>
<dbReference type="EMBL" id="ASHM01234926">
    <property type="protein sequence ID" value="PNX68817.1"/>
    <property type="molecule type" value="Genomic_DNA"/>
</dbReference>
<dbReference type="AlphaFoldDB" id="A0A2K3KRA4"/>
<name>A0A2K3KRA4_TRIPR</name>
<organism evidence="1 2">
    <name type="scientific">Trifolium pratense</name>
    <name type="common">Red clover</name>
    <dbReference type="NCBI Taxonomy" id="57577"/>
    <lineage>
        <taxon>Eukaryota</taxon>
        <taxon>Viridiplantae</taxon>
        <taxon>Streptophyta</taxon>
        <taxon>Embryophyta</taxon>
        <taxon>Tracheophyta</taxon>
        <taxon>Spermatophyta</taxon>
        <taxon>Magnoliopsida</taxon>
        <taxon>eudicotyledons</taxon>
        <taxon>Gunneridae</taxon>
        <taxon>Pentapetalae</taxon>
        <taxon>rosids</taxon>
        <taxon>fabids</taxon>
        <taxon>Fabales</taxon>
        <taxon>Fabaceae</taxon>
        <taxon>Papilionoideae</taxon>
        <taxon>50 kb inversion clade</taxon>
        <taxon>NPAAA clade</taxon>
        <taxon>Hologalegina</taxon>
        <taxon>IRL clade</taxon>
        <taxon>Trifolieae</taxon>
        <taxon>Trifolium</taxon>
    </lineage>
</organism>
<feature type="non-terminal residue" evidence="1">
    <location>
        <position position="50"/>
    </location>
</feature>
<reference evidence="1 2" key="2">
    <citation type="journal article" date="2017" name="Front. Plant Sci.">
        <title>Gene Classification and Mining of Molecular Markers Useful in Red Clover (Trifolium pratense) Breeding.</title>
        <authorList>
            <person name="Istvanek J."/>
            <person name="Dluhosova J."/>
            <person name="Dluhos P."/>
            <person name="Patkova L."/>
            <person name="Nedelnik J."/>
            <person name="Repkova J."/>
        </authorList>
    </citation>
    <scope>NUCLEOTIDE SEQUENCE [LARGE SCALE GENOMIC DNA]</scope>
    <source>
        <strain evidence="2">cv. Tatra</strain>
        <tissue evidence="1">Young leaves</tissue>
    </source>
</reference>
<evidence type="ECO:0000313" key="2">
    <source>
        <dbReference type="Proteomes" id="UP000236291"/>
    </source>
</evidence>
<dbReference type="Proteomes" id="UP000236291">
    <property type="component" value="Unassembled WGS sequence"/>
</dbReference>
<accession>A0A2K3KRA4</accession>
<gene>
    <name evidence="1" type="ORF">L195_g064151</name>
</gene>
<evidence type="ECO:0000313" key="1">
    <source>
        <dbReference type="EMBL" id="PNX68817.1"/>
    </source>
</evidence>
<proteinExistence type="predicted"/>
<comment type="caution">
    <text evidence="1">The sequence shown here is derived from an EMBL/GenBank/DDBJ whole genome shotgun (WGS) entry which is preliminary data.</text>
</comment>
<reference evidence="1 2" key="1">
    <citation type="journal article" date="2014" name="Am. J. Bot.">
        <title>Genome assembly and annotation for red clover (Trifolium pratense; Fabaceae).</title>
        <authorList>
            <person name="Istvanek J."/>
            <person name="Jaros M."/>
            <person name="Krenek A."/>
            <person name="Repkova J."/>
        </authorList>
    </citation>
    <scope>NUCLEOTIDE SEQUENCE [LARGE SCALE GENOMIC DNA]</scope>
    <source>
        <strain evidence="2">cv. Tatra</strain>
        <tissue evidence="1">Young leaves</tissue>
    </source>
</reference>
<protein>
    <submittedName>
        <fullName evidence="1">Uncharacterized protein</fullName>
    </submittedName>
</protein>